<comment type="cofactor">
    <cofactor evidence="11 12">
        <name>Mg(2+)</name>
        <dbReference type="ChEBI" id="CHEBI:18420"/>
    </cofactor>
    <text evidence="11 12">Binds 3 Mg(2+) ions per subunit.</text>
</comment>
<evidence type="ECO:0000256" key="9">
    <source>
        <dbReference type="ARBA" id="ARBA00023146"/>
    </source>
</evidence>
<accession>A0A0A2WTX4</accession>
<dbReference type="Pfam" id="PF00152">
    <property type="entry name" value="tRNA-synt_2"/>
    <property type="match status" value="1"/>
</dbReference>
<organism evidence="14 15">
    <name type="scientific">Thermus filiformis</name>
    <dbReference type="NCBI Taxonomy" id="276"/>
    <lineage>
        <taxon>Bacteria</taxon>
        <taxon>Thermotogati</taxon>
        <taxon>Deinococcota</taxon>
        <taxon>Deinococci</taxon>
        <taxon>Thermales</taxon>
        <taxon>Thermaceae</taxon>
        <taxon>Thermus</taxon>
    </lineage>
</organism>
<dbReference type="Pfam" id="PF01336">
    <property type="entry name" value="tRNA_anti-codon"/>
    <property type="match status" value="1"/>
</dbReference>
<keyword evidence="7 11" id="KW-0067">ATP-binding</keyword>
<gene>
    <name evidence="11" type="primary">lysS</name>
    <name evidence="14" type="ORF">THFILI_06805</name>
</gene>
<keyword evidence="5 11" id="KW-0479">Metal-binding</keyword>
<keyword evidence="8 11" id="KW-0648">Protein biosynthesis</keyword>
<feature type="domain" description="Aminoacyl-transfer RNA synthetases class-II family profile" evidence="13">
    <location>
        <begin position="166"/>
        <end position="482"/>
    </location>
</feature>
<dbReference type="GO" id="GO:0005524">
    <property type="term" value="F:ATP binding"/>
    <property type="evidence" value="ECO:0007669"/>
    <property type="project" value="UniProtKB-UniRule"/>
</dbReference>
<dbReference type="InterPro" id="IPR004365">
    <property type="entry name" value="NA-bd_OB_tRNA"/>
</dbReference>
<dbReference type="FunFam" id="2.40.50.140:FF:000024">
    <property type="entry name" value="Lysine--tRNA ligase"/>
    <property type="match status" value="1"/>
</dbReference>
<keyword evidence="4 11" id="KW-0436">Ligase</keyword>
<feature type="binding site" evidence="11">
    <location>
        <position position="394"/>
    </location>
    <ligand>
        <name>Mg(2+)</name>
        <dbReference type="ChEBI" id="CHEBI:18420"/>
        <label>1</label>
    </ligand>
</feature>
<dbReference type="GO" id="GO:0000049">
    <property type="term" value="F:tRNA binding"/>
    <property type="evidence" value="ECO:0007669"/>
    <property type="project" value="TreeGrafter"/>
</dbReference>
<dbReference type="InterPro" id="IPR006195">
    <property type="entry name" value="aa-tRNA-synth_II"/>
</dbReference>
<feature type="binding site" evidence="11">
    <location>
        <position position="401"/>
    </location>
    <ligand>
        <name>Mg(2+)</name>
        <dbReference type="ChEBI" id="CHEBI:18420"/>
        <label>2</label>
    </ligand>
</feature>
<dbReference type="InterPro" id="IPR002313">
    <property type="entry name" value="Lys-tRNA-ligase_II"/>
</dbReference>
<dbReference type="CDD" id="cd00775">
    <property type="entry name" value="LysRS_core"/>
    <property type="match status" value="1"/>
</dbReference>
<evidence type="ECO:0000259" key="13">
    <source>
        <dbReference type="PROSITE" id="PS50862"/>
    </source>
</evidence>
<feature type="binding site" evidence="11">
    <location>
        <position position="401"/>
    </location>
    <ligand>
        <name>Mg(2+)</name>
        <dbReference type="ChEBI" id="CHEBI:18420"/>
        <label>1</label>
    </ligand>
</feature>
<evidence type="ECO:0000256" key="3">
    <source>
        <dbReference type="ARBA" id="ARBA00022490"/>
    </source>
</evidence>
<keyword evidence="3 11" id="KW-0963">Cytoplasm</keyword>
<dbReference type="GO" id="GO:0005829">
    <property type="term" value="C:cytosol"/>
    <property type="evidence" value="ECO:0007669"/>
    <property type="project" value="TreeGrafter"/>
</dbReference>
<comment type="subunit">
    <text evidence="11">Homodimer.</text>
</comment>
<reference evidence="14 15" key="1">
    <citation type="journal article" date="2015" name="Genome Announc.">
        <title>Draft Genome Sequence of the Thermophile Thermus filiformis ATCC 43280, Producer of Carotenoid-(Di)glucoside-Branched Fatty Acid (Di)esters and Source of Hyperthermostable Enzymes of Biotechnological Interest.</title>
        <authorList>
            <person name="Mandelli F."/>
            <person name="Oliveira Ramires B."/>
            <person name="Couger M.B."/>
            <person name="Paixao D.A."/>
            <person name="Camilo C.M."/>
            <person name="Polikarpov I."/>
            <person name="Prade R."/>
            <person name="Riano-Pachon D.M."/>
            <person name="Squina F.M."/>
        </authorList>
    </citation>
    <scope>NUCLEOTIDE SEQUENCE [LARGE SCALE GENOMIC DNA]</scope>
    <source>
        <strain evidence="14 15">ATCC 43280</strain>
    </source>
</reference>
<dbReference type="Gene3D" id="3.30.930.10">
    <property type="entry name" value="Bira Bifunctional Protein, Domain 2"/>
    <property type="match status" value="1"/>
</dbReference>
<keyword evidence="11 12" id="KW-0460">Magnesium</keyword>
<dbReference type="PANTHER" id="PTHR42918:SF15">
    <property type="entry name" value="LYSINE--TRNA LIGASE, CHLOROPLASTIC_MITOCHONDRIAL"/>
    <property type="match status" value="1"/>
</dbReference>
<sequence>MNEQTRQRLLNLEALVEGGFEPYPYRYPKTHSALEVRKDKEGAPPESEWPEEVALAGRLVALRRMGKVTFAHLLDETGRIQLYFARDLTPRYELLKKLDVGDLVGVRGTVFTTKTGEVTVKVLDWTPLAKSLHPLPDKWHGLKDKEVRYRQRYLDLIVNPEVREVFRKRSEMVRYIRRFFEERGFLEVETPILQPTTGGAEARPFKTYHNALDHEFYLRISLELYLKRLLVGGYEKVFEIGRNFRNEGIDHNHNPEFTMLEAYWAYADYQDMAALVEELLSGLALHLFGSHRVPYQGRVLDFTPPFKRISFVESLKEKAGLPFDPLDLERLRIWADAHHPELAQVPAYKLLDKLFGIYVEPHLQDPTFVFDFPLAISPLAKRHREKPGLTERWDLYVGGMELAPAYSELNDPLDQRERFLEQAKRRAQGDEEAYMLDEDFLLALEYGMPPAAGLGLGIDRLAMILTDQPTLRDVLLFPLLKPKVEETIP</sequence>
<dbReference type="PANTHER" id="PTHR42918">
    <property type="entry name" value="LYSYL-TRNA SYNTHETASE"/>
    <property type="match status" value="1"/>
</dbReference>
<dbReference type="EC" id="6.1.1.6" evidence="11"/>
<dbReference type="InterPro" id="IPR012340">
    <property type="entry name" value="NA-bd_OB-fold"/>
</dbReference>
<comment type="catalytic activity">
    <reaction evidence="10 11 12">
        <text>tRNA(Lys) + L-lysine + ATP = L-lysyl-tRNA(Lys) + AMP + diphosphate</text>
        <dbReference type="Rhea" id="RHEA:20792"/>
        <dbReference type="Rhea" id="RHEA-COMP:9696"/>
        <dbReference type="Rhea" id="RHEA-COMP:9697"/>
        <dbReference type="ChEBI" id="CHEBI:30616"/>
        <dbReference type="ChEBI" id="CHEBI:32551"/>
        <dbReference type="ChEBI" id="CHEBI:33019"/>
        <dbReference type="ChEBI" id="CHEBI:78442"/>
        <dbReference type="ChEBI" id="CHEBI:78529"/>
        <dbReference type="ChEBI" id="CHEBI:456215"/>
        <dbReference type="EC" id="6.1.1.6"/>
    </reaction>
</comment>
<dbReference type="InterPro" id="IPR045864">
    <property type="entry name" value="aa-tRNA-synth_II/BPL/LPL"/>
</dbReference>
<evidence type="ECO:0000256" key="8">
    <source>
        <dbReference type="ARBA" id="ARBA00022917"/>
    </source>
</evidence>
<dbReference type="PATRIC" id="fig|276.5.peg.1441"/>
<evidence type="ECO:0000313" key="14">
    <source>
        <dbReference type="EMBL" id="KGQ21755.1"/>
    </source>
</evidence>
<dbReference type="GO" id="GO:0006430">
    <property type="term" value="P:lysyl-tRNA aminoacylation"/>
    <property type="evidence" value="ECO:0007669"/>
    <property type="project" value="UniProtKB-UniRule"/>
</dbReference>
<dbReference type="GO" id="GO:0000287">
    <property type="term" value="F:magnesium ion binding"/>
    <property type="evidence" value="ECO:0007669"/>
    <property type="project" value="UniProtKB-UniRule"/>
</dbReference>
<evidence type="ECO:0000256" key="4">
    <source>
        <dbReference type="ARBA" id="ARBA00022598"/>
    </source>
</evidence>
<keyword evidence="9 11" id="KW-0030">Aminoacyl-tRNA synthetase</keyword>
<keyword evidence="6 11" id="KW-0547">Nucleotide-binding</keyword>
<dbReference type="PRINTS" id="PR00982">
    <property type="entry name" value="TRNASYNTHLYS"/>
</dbReference>
<dbReference type="EMBL" id="JPSL02000039">
    <property type="protein sequence ID" value="KGQ21755.1"/>
    <property type="molecule type" value="Genomic_DNA"/>
</dbReference>
<keyword evidence="15" id="KW-1185">Reference proteome</keyword>
<dbReference type="AlphaFoldDB" id="A0A0A2WTX4"/>
<dbReference type="InterPro" id="IPR018149">
    <property type="entry name" value="Lys-tRNA-synth_II_C"/>
</dbReference>
<evidence type="ECO:0000256" key="1">
    <source>
        <dbReference type="ARBA" id="ARBA00004496"/>
    </source>
</evidence>
<dbReference type="PROSITE" id="PS50862">
    <property type="entry name" value="AA_TRNA_LIGASE_II"/>
    <property type="match status" value="1"/>
</dbReference>
<dbReference type="HAMAP" id="MF_00252">
    <property type="entry name" value="Lys_tRNA_synth_class2"/>
    <property type="match status" value="1"/>
</dbReference>
<name>A0A0A2WTX4_THEFI</name>
<dbReference type="SUPFAM" id="SSF55681">
    <property type="entry name" value="Class II aaRS and biotin synthetases"/>
    <property type="match status" value="1"/>
</dbReference>
<evidence type="ECO:0000256" key="5">
    <source>
        <dbReference type="ARBA" id="ARBA00022723"/>
    </source>
</evidence>
<evidence type="ECO:0000256" key="6">
    <source>
        <dbReference type="ARBA" id="ARBA00022741"/>
    </source>
</evidence>
<proteinExistence type="inferred from homology"/>
<dbReference type="CDD" id="cd04322">
    <property type="entry name" value="LysRS_N"/>
    <property type="match status" value="1"/>
</dbReference>
<dbReference type="OrthoDB" id="9802326at2"/>
<evidence type="ECO:0000256" key="10">
    <source>
        <dbReference type="ARBA" id="ARBA00048573"/>
    </source>
</evidence>
<comment type="caution">
    <text evidence="14">The sequence shown here is derived from an EMBL/GenBank/DDBJ whole genome shotgun (WGS) entry which is preliminary data.</text>
</comment>
<dbReference type="InterPro" id="IPR004364">
    <property type="entry name" value="Aa-tRNA-synt_II"/>
</dbReference>
<dbReference type="Proteomes" id="UP000030364">
    <property type="component" value="Unassembled WGS sequence"/>
</dbReference>
<dbReference type="NCBIfam" id="TIGR00499">
    <property type="entry name" value="lysS_bact"/>
    <property type="match status" value="1"/>
</dbReference>
<evidence type="ECO:0000256" key="11">
    <source>
        <dbReference type="HAMAP-Rule" id="MF_00252"/>
    </source>
</evidence>
<comment type="subcellular location">
    <subcellularLocation>
        <location evidence="1 11">Cytoplasm</location>
    </subcellularLocation>
</comment>
<dbReference type="NCBIfam" id="NF001756">
    <property type="entry name" value="PRK00484.1"/>
    <property type="match status" value="1"/>
</dbReference>
<dbReference type="GO" id="GO:0004824">
    <property type="term" value="F:lysine-tRNA ligase activity"/>
    <property type="evidence" value="ECO:0007669"/>
    <property type="project" value="UniProtKB-UniRule"/>
</dbReference>
<protein>
    <recommendedName>
        <fullName evidence="11">Lysine--tRNA ligase</fullName>
        <ecNumber evidence="11">6.1.1.6</ecNumber>
    </recommendedName>
    <alternativeName>
        <fullName evidence="11">Lysyl-tRNA synthetase</fullName>
        <shortName evidence="11">LysRS</shortName>
    </alternativeName>
</protein>
<dbReference type="FunFam" id="3.30.930.10:FF:000238">
    <property type="entry name" value="Lysine--tRNA ligase"/>
    <property type="match status" value="1"/>
</dbReference>
<evidence type="ECO:0000313" key="15">
    <source>
        <dbReference type="Proteomes" id="UP000030364"/>
    </source>
</evidence>
<evidence type="ECO:0000256" key="2">
    <source>
        <dbReference type="ARBA" id="ARBA00008226"/>
    </source>
</evidence>
<evidence type="ECO:0000256" key="7">
    <source>
        <dbReference type="ARBA" id="ARBA00022840"/>
    </source>
</evidence>
<dbReference type="STRING" id="276.THFILI_06805"/>
<dbReference type="Gene3D" id="2.40.50.140">
    <property type="entry name" value="Nucleic acid-binding proteins"/>
    <property type="match status" value="1"/>
</dbReference>
<dbReference type="RefSeq" id="WP_038064749.1">
    <property type="nucleotide sequence ID" value="NZ_JPSL02000039.1"/>
</dbReference>
<dbReference type="SUPFAM" id="SSF50249">
    <property type="entry name" value="Nucleic acid-binding proteins"/>
    <property type="match status" value="1"/>
</dbReference>
<comment type="similarity">
    <text evidence="2 11">Belongs to the class-II aminoacyl-tRNA synthetase family.</text>
</comment>
<dbReference type="InterPro" id="IPR044136">
    <property type="entry name" value="Lys-tRNA-ligase_II_N"/>
</dbReference>
<evidence type="ECO:0000256" key="12">
    <source>
        <dbReference type="RuleBase" id="RU000336"/>
    </source>
</evidence>